<dbReference type="STRING" id="181874.A0A409YMY0"/>
<dbReference type="OrthoDB" id="3202607at2759"/>
<protein>
    <submittedName>
        <fullName evidence="2">Uncharacterized protein</fullName>
    </submittedName>
</protein>
<dbReference type="Gene3D" id="3.60.130.30">
    <property type="match status" value="1"/>
</dbReference>
<comment type="caution">
    <text evidence="2">The sequence shown here is derived from an EMBL/GenBank/DDBJ whole genome shotgun (WGS) entry which is preliminary data.</text>
</comment>
<accession>A0A409YMY0</accession>
<feature type="compositionally biased region" description="Polar residues" evidence="1">
    <location>
        <begin position="151"/>
        <end position="161"/>
    </location>
</feature>
<keyword evidence="3" id="KW-1185">Reference proteome</keyword>
<organism evidence="2 3">
    <name type="scientific">Panaeolus cyanescens</name>
    <dbReference type="NCBI Taxonomy" id="181874"/>
    <lineage>
        <taxon>Eukaryota</taxon>
        <taxon>Fungi</taxon>
        <taxon>Dikarya</taxon>
        <taxon>Basidiomycota</taxon>
        <taxon>Agaricomycotina</taxon>
        <taxon>Agaricomycetes</taxon>
        <taxon>Agaricomycetidae</taxon>
        <taxon>Agaricales</taxon>
        <taxon>Agaricineae</taxon>
        <taxon>Galeropsidaceae</taxon>
        <taxon>Panaeolus</taxon>
    </lineage>
</organism>
<proteinExistence type="predicted"/>
<reference evidence="2 3" key="1">
    <citation type="journal article" date="2018" name="Evol. Lett.">
        <title>Horizontal gene cluster transfer increased hallucinogenic mushroom diversity.</title>
        <authorList>
            <person name="Reynolds H.T."/>
            <person name="Vijayakumar V."/>
            <person name="Gluck-Thaler E."/>
            <person name="Korotkin H.B."/>
            <person name="Matheny P.B."/>
            <person name="Slot J.C."/>
        </authorList>
    </citation>
    <scope>NUCLEOTIDE SEQUENCE [LARGE SCALE GENOMIC DNA]</scope>
    <source>
        <strain evidence="2 3">2629</strain>
    </source>
</reference>
<evidence type="ECO:0000313" key="2">
    <source>
        <dbReference type="EMBL" id="PPR04400.1"/>
    </source>
</evidence>
<gene>
    <name evidence="2" type="ORF">CVT24_013209</name>
</gene>
<dbReference type="Proteomes" id="UP000284842">
    <property type="component" value="Unassembled WGS sequence"/>
</dbReference>
<name>A0A409YMY0_9AGAR</name>
<evidence type="ECO:0000313" key="3">
    <source>
        <dbReference type="Proteomes" id="UP000284842"/>
    </source>
</evidence>
<evidence type="ECO:0000256" key="1">
    <source>
        <dbReference type="SAM" id="MobiDB-lite"/>
    </source>
</evidence>
<dbReference type="InParanoid" id="A0A409YMY0"/>
<dbReference type="EMBL" id="NHTK01000952">
    <property type="protein sequence ID" value="PPR04400.1"/>
    <property type="molecule type" value="Genomic_DNA"/>
</dbReference>
<feature type="region of interest" description="Disordered" evidence="1">
    <location>
        <begin position="111"/>
        <end position="161"/>
    </location>
</feature>
<sequence>MEERNVLLSSDRNLIPELFKFINRTGRWRISLGRFKETMRENNGEKEDRRPLFAPRFFNFKTELDAHLDPNESYISDVEDCDYDTSIADVGHESEMDPFEIDAEIPAHFEETTTSNSSDPSREPLTRTQKRNLRNRKKRNIKRTESDIQVDGTNIRGSSSQHVLDATNNVLPTNGLQDFSQSLSSAATVPGWIGRNLEYREKRVYGLDELQDRWDMTVVEWDGKKTVPIVDEMGRICVLLGGIPGSKLSSKTTIGDLKDRSNEDHLEQCLKSDRGTSDWMLNVHDQAFDAIKELRDSGQLNLPGKYFEHRRGTFPCIPVGISHGGGQPYPRRLTYEKKTSELLDNLIRKPCFQRISGFTNSLFRTYIPRLYNYYETTLDKLVKWSLTTPHPIVKNYEQSAFACTSVNMGPHTCALPHLDHGNLSFGLCTLTALGDFNPDEGGHLTLWKLRMAIRFPPGSTIFLPSAVMEHSNTPVQKDEDRCSFAQYTSGGIFRWVDHGFKSDEEYFKPLSKDPVKMQQERDAQASRWQRGFEMHSTIDELCARNLAH</sequence>
<dbReference type="AlphaFoldDB" id="A0A409YMY0"/>
<feature type="compositionally biased region" description="Basic residues" evidence="1">
    <location>
        <begin position="128"/>
        <end position="141"/>
    </location>
</feature>